<dbReference type="RefSeq" id="WP_115268817.1">
    <property type="nucleotide sequence ID" value="NZ_CP185251.1"/>
</dbReference>
<feature type="signal peptide" evidence="1">
    <location>
        <begin position="1"/>
        <end position="31"/>
    </location>
</feature>
<dbReference type="AlphaFoldDB" id="A0A380K7K6"/>
<dbReference type="InterPro" id="IPR036699">
    <property type="entry name" value="YehR-like_sf"/>
</dbReference>
<dbReference type="EMBL" id="UHFN01000007">
    <property type="protein sequence ID" value="SUN60629.1"/>
    <property type="molecule type" value="Genomic_DNA"/>
</dbReference>
<organism evidence="2 3">
    <name type="scientific">Streptococcus hyointestinalis</name>
    <dbReference type="NCBI Taxonomy" id="1337"/>
    <lineage>
        <taxon>Bacteria</taxon>
        <taxon>Bacillati</taxon>
        <taxon>Bacillota</taxon>
        <taxon>Bacilli</taxon>
        <taxon>Lactobacillales</taxon>
        <taxon>Streptococcaceae</taxon>
        <taxon>Streptococcus</taxon>
    </lineage>
</organism>
<dbReference type="Gene3D" id="3.30.1830.10">
    <property type="entry name" value="YehR-like"/>
    <property type="match status" value="1"/>
</dbReference>
<sequence length="183" mass="20426">MTLTPKKITTLLFMSLLLVATTLVSAPSAFASTTVKKEFQLFSQKKGTDLRITYYMAKDSDKVTKQTAENRITYAALKKSAKTDNLDTIKAKLKKVQDSYNGVKGVKETLEFKGNYVLETVSINYKKADPNEVLALQGSQTDGNSQNKKIAYISYKLSAKTLKEQGYKAIKNGQFQTLQNLEE</sequence>
<evidence type="ECO:0000256" key="1">
    <source>
        <dbReference type="SAM" id="SignalP"/>
    </source>
</evidence>
<gene>
    <name evidence="2" type="primary">yehR</name>
    <name evidence="2" type="ORF">NCTC12224_00989</name>
</gene>
<dbReference type="SUPFAM" id="SSF160704">
    <property type="entry name" value="YehR-like"/>
    <property type="match status" value="1"/>
</dbReference>
<proteinExistence type="predicted"/>
<keyword evidence="1" id="KW-0732">Signal</keyword>
<accession>A0A380K7K6</accession>
<name>A0A380K7K6_9STRE</name>
<dbReference type="Pfam" id="PF06998">
    <property type="entry name" value="DUF1307"/>
    <property type="match status" value="1"/>
</dbReference>
<dbReference type="OrthoDB" id="2221122at2"/>
<reference evidence="2 3" key="1">
    <citation type="submission" date="2018-06" db="EMBL/GenBank/DDBJ databases">
        <authorList>
            <consortium name="Pathogen Informatics"/>
            <person name="Doyle S."/>
        </authorList>
    </citation>
    <scope>NUCLEOTIDE SEQUENCE [LARGE SCALE GENOMIC DNA]</scope>
    <source>
        <strain evidence="2 3">NCTC12224</strain>
    </source>
</reference>
<protein>
    <submittedName>
        <fullName evidence="2">Putative lipoprotein</fullName>
    </submittedName>
</protein>
<dbReference type="Proteomes" id="UP000254924">
    <property type="component" value="Unassembled WGS sequence"/>
</dbReference>
<evidence type="ECO:0000313" key="3">
    <source>
        <dbReference type="Proteomes" id="UP000254924"/>
    </source>
</evidence>
<keyword evidence="2" id="KW-0449">Lipoprotein</keyword>
<feature type="chain" id="PRO_5016624105" evidence="1">
    <location>
        <begin position="32"/>
        <end position="183"/>
    </location>
</feature>
<keyword evidence="3" id="KW-1185">Reference proteome</keyword>
<dbReference type="GeneID" id="78356416"/>
<evidence type="ECO:0000313" key="2">
    <source>
        <dbReference type="EMBL" id="SUN60629.1"/>
    </source>
</evidence>
<dbReference type="InterPro" id="IPR009736">
    <property type="entry name" value="DUF1307"/>
</dbReference>